<sequence length="62" mass="7106">MENVEKLQFLALDITEHQEIPPRSEKKLVSDAVLRDIGLVYVVPLHTFALYTRSPSKGKKKK</sequence>
<dbReference type="AlphaFoldDB" id="A0A0D3BU86"/>
<reference evidence="1 2" key="1">
    <citation type="journal article" date="2014" name="Genome Biol.">
        <title>Transcriptome and methylome profiling reveals relics of genome dominance in the mesopolyploid Brassica oleracea.</title>
        <authorList>
            <person name="Parkin I.A."/>
            <person name="Koh C."/>
            <person name="Tang H."/>
            <person name="Robinson S.J."/>
            <person name="Kagale S."/>
            <person name="Clarke W.E."/>
            <person name="Town C.D."/>
            <person name="Nixon J."/>
            <person name="Krishnakumar V."/>
            <person name="Bidwell S.L."/>
            <person name="Denoeud F."/>
            <person name="Belcram H."/>
            <person name="Links M.G."/>
            <person name="Just J."/>
            <person name="Clarke C."/>
            <person name="Bender T."/>
            <person name="Huebert T."/>
            <person name="Mason A.S."/>
            <person name="Pires J.C."/>
            <person name="Barker G."/>
            <person name="Moore J."/>
            <person name="Walley P.G."/>
            <person name="Manoli S."/>
            <person name="Batley J."/>
            <person name="Edwards D."/>
            <person name="Nelson M.N."/>
            <person name="Wang X."/>
            <person name="Paterson A.H."/>
            <person name="King G."/>
            <person name="Bancroft I."/>
            <person name="Chalhoub B."/>
            <person name="Sharpe A.G."/>
        </authorList>
    </citation>
    <scope>NUCLEOTIDE SEQUENCE</scope>
    <source>
        <strain evidence="1 2">cv. TO1000</strain>
    </source>
</reference>
<protein>
    <submittedName>
        <fullName evidence="1">Uncharacterized protein</fullName>
    </submittedName>
</protein>
<dbReference type="EnsemblPlants" id="Bo4g071810.1">
    <property type="protein sequence ID" value="Bo4g071810.1"/>
    <property type="gene ID" value="Bo4g071810"/>
</dbReference>
<keyword evidence="2" id="KW-1185">Reference proteome</keyword>
<evidence type="ECO:0000313" key="1">
    <source>
        <dbReference type="EnsemblPlants" id="Bo4g071810.1"/>
    </source>
</evidence>
<proteinExistence type="predicted"/>
<dbReference type="Gramene" id="Bo4g071810.1">
    <property type="protein sequence ID" value="Bo4g071810.1"/>
    <property type="gene ID" value="Bo4g071810"/>
</dbReference>
<organism evidence="1 2">
    <name type="scientific">Brassica oleracea var. oleracea</name>
    <dbReference type="NCBI Taxonomy" id="109376"/>
    <lineage>
        <taxon>Eukaryota</taxon>
        <taxon>Viridiplantae</taxon>
        <taxon>Streptophyta</taxon>
        <taxon>Embryophyta</taxon>
        <taxon>Tracheophyta</taxon>
        <taxon>Spermatophyta</taxon>
        <taxon>Magnoliopsida</taxon>
        <taxon>eudicotyledons</taxon>
        <taxon>Gunneridae</taxon>
        <taxon>Pentapetalae</taxon>
        <taxon>rosids</taxon>
        <taxon>malvids</taxon>
        <taxon>Brassicales</taxon>
        <taxon>Brassicaceae</taxon>
        <taxon>Brassiceae</taxon>
        <taxon>Brassica</taxon>
    </lineage>
</organism>
<name>A0A0D3BU86_BRAOL</name>
<dbReference type="HOGENOM" id="CLU_2907203_0_0_1"/>
<evidence type="ECO:0000313" key="2">
    <source>
        <dbReference type="Proteomes" id="UP000032141"/>
    </source>
</evidence>
<reference evidence="1" key="2">
    <citation type="submission" date="2015-03" db="UniProtKB">
        <authorList>
            <consortium name="EnsemblPlants"/>
        </authorList>
    </citation>
    <scope>IDENTIFICATION</scope>
</reference>
<dbReference type="Proteomes" id="UP000032141">
    <property type="component" value="Chromosome C4"/>
</dbReference>
<accession>A0A0D3BU86</accession>